<accession>A0A1M5S2Z7</accession>
<reference evidence="1 2" key="1">
    <citation type="submission" date="2016-11" db="EMBL/GenBank/DDBJ databases">
        <authorList>
            <person name="Jaros S."/>
            <person name="Januszkiewicz K."/>
            <person name="Wedrychowicz H."/>
        </authorList>
    </citation>
    <scope>NUCLEOTIDE SEQUENCE [LARGE SCALE GENOMIC DNA]</scope>
    <source>
        <strain evidence="1 2">GAS138</strain>
    </source>
</reference>
<dbReference type="RefSeq" id="WP_154072422.1">
    <property type="nucleotide sequence ID" value="NZ_LT670817.1"/>
</dbReference>
<sequence length="53" mass="5661">MTLMSAGNYIAKLPEAEHSAEEWQMVAVEQASIAKSATSNFRASGLPAPELLI</sequence>
<gene>
    <name evidence="1" type="ORF">SAMN05443248_4459</name>
</gene>
<dbReference type="AlphaFoldDB" id="A0A1M5S2Z7"/>
<proteinExistence type="predicted"/>
<organism evidence="1 2">
    <name type="scientific">Bradyrhizobium erythrophlei</name>
    <dbReference type="NCBI Taxonomy" id="1437360"/>
    <lineage>
        <taxon>Bacteria</taxon>
        <taxon>Pseudomonadati</taxon>
        <taxon>Pseudomonadota</taxon>
        <taxon>Alphaproteobacteria</taxon>
        <taxon>Hyphomicrobiales</taxon>
        <taxon>Nitrobacteraceae</taxon>
        <taxon>Bradyrhizobium</taxon>
    </lineage>
</organism>
<protein>
    <submittedName>
        <fullName evidence="1">Uncharacterized protein</fullName>
    </submittedName>
</protein>
<dbReference type="EMBL" id="LT670817">
    <property type="protein sequence ID" value="SHH32826.1"/>
    <property type="molecule type" value="Genomic_DNA"/>
</dbReference>
<evidence type="ECO:0000313" key="2">
    <source>
        <dbReference type="Proteomes" id="UP000189796"/>
    </source>
</evidence>
<dbReference type="Proteomes" id="UP000189796">
    <property type="component" value="Chromosome I"/>
</dbReference>
<evidence type="ECO:0000313" key="1">
    <source>
        <dbReference type="EMBL" id="SHH32826.1"/>
    </source>
</evidence>
<name>A0A1M5S2Z7_9BRAD</name>